<dbReference type="CDD" id="cd14773">
    <property type="entry name" value="TrHb2_PhHbO-like_O"/>
    <property type="match status" value="1"/>
</dbReference>
<keyword evidence="2" id="KW-0349">Heme</keyword>
<comment type="similarity">
    <text evidence="5">Belongs to the truncated hemoglobin family. Group II subfamily.</text>
</comment>
<keyword evidence="3" id="KW-0479">Metal-binding</keyword>
<name>A0A2A3MDY3_9PSED</name>
<evidence type="ECO:0000256" key="1">
    <source>
        <dbReference type="ARBA" id="ARBA00022448"/>
    </source>
</evidence>
<comment type="caution">
    <text evidence="6">The sequence shown here is derived from an EMBL/GenBank/DDBJ whole genome shotgun (WGS) entry which is preliminary data.</text>
</comment>
<keyword evidence="4" id="KW-0408">Iron</keyword>
<dbReference type="GO" id="GO:0019825">
    <property type="term" value="F:oxygen binding"/>
    <property type="evidence" value="ECO:0007669"/>
    <property type="project" value="InterPro"/>
</dbReference>
<evidence type="ECO:0000313" key="6">
    <source>
        <dbReference type="EMBL" id="PBK02982.1"/>
    </source>
</evidence>
<keyword evidence="1" id="KW-0813">Transport</keyword>
<dbReference type="EMBL" id="NTMR01000026">
    <property type="protein sequence ID" value="PBK02982.1"/>
    <property type="molecule type" value="Genomic_DNA"/>
</dbReference>
<dbReference type="SUPFAM" id="SSF46458">
    <property type="entry name" value="Globin-like"/>
    <property type="match status" value="1"/>
</dbReference>
<dbReference type="GO" id="GO:0046872">
    <property type="term" value="F:metal ion binding"/>
    <property type="evidence" value="ECO:0007669"/>
    <property type="project" value="UniProtKB-KW"/>
</dbReference>
<dbReference type="GO" id="GO:0020037">
    <property type="term" value="F:heme binding"/>
    <property type="evidence" value="ECO:0007669"/>
    <property type="project" value="InterPro"/>
</dbReference>
<dbReference type="GO" id="GO:0005344">
    <property type="term" value="F:oxygen carrier activity"/>
    <property type="evidence" value="ECO:0007669"/>
    <property type="project" value="InterPro"/>
</dbReference>
<dbReference type="InterPro" id="IPR001486">
    <property type="entry name" value="Hemoglobin_trunc"/>
</dbReference>
<gene>
    <name evidence="6" type="ORF">CNQ84_16780</name>
</gene>
<dbReference type="InterPro" id="IPR012292">
    <property type="entry name" value="Globin/Proto"/>
</dbReference>
<protein>
    <submittedName>
        <fullName evidence="6">Globin</fullName>
    </submittedName>
</protein>
<dbReference type="InterPro" id="IPR044203">
    <property type="entry name" value="GlbO/GLB3-like"/>
</dbReference>
<dbReference type="Proteomes" id="UP000242313">
    <property type="component" value="Unassembled WGS sequence"/>
</dbReference>
<dbReference type="PANTHER" id="PTHR47366">
    <property type="entry name" value="TWO-ON-TWO HEMOGLOBIN-3"/>
    <property type="match status" value="1"/>
</dbReference>
<keyword evidence="7" id="KW-1185">Reference proteome</keyword>
<evidence type="ECO:0000256" key="3">
    <source>
        <dbReference type="ARBA" id="ARBA00022723"/>
    </source>
</evidence>
<dbReference type="InterPro" id="IPR009050">
    <property type="entry name" value="Globin-like_sf"/>
</dbReference>
<organism evidence="6 7">
    <name type="scientific">Pseudomonas abyssi</name>
    <dbReference type="NCBI Taxonomy" id="170540"/>
    <lineage>
        <taxon>Bacteria</taxon>
        <taxon>Pseudomonadati</taxon>
        <taxon>Pseudomonadota</taxon>
        <taxon>Gammaproteobacteria</taxon>
        <taxon>Pseudomonadales</taxon>
        <taxon>Pseudomonadaceae</taxon>
        <taxon>Pseudomonas</taxon>
    </lineage>
</organism>
<dbReference type="PANTHER" id="PTHR47366:SF1">
    <property type="entry name" value="TWO-ON-TWO HEMOGLOBIN-3"/>
    <property type="match status" value="1"/>
</dbReference>
<evidence type="ECO:0000256" key="2">
    <source>
        <dbReference type="ARBA" id="ARBA00022617"/>
    </source>
</evidence>
<reference evidence="6 7" key="1">
    <citation type="submission" date="2017-09" db="EMBL/GenBank/DDBJ databases">
        <title>Pseudomonas abyssi sp. nov. isolated from Abyssopelagic Water.</title>
        <authorList>
            <person name="Wei Y."/>
        </authorList>
    </citation>
    <scope>NUCLEOTIDE SEQUENCE [LARGE SCALE GENOMIC DNA]</scope>
    <source>
        <strain evidence="6 7">MT5</strain>
    </source>
</reference>
<dbReference type="AlphaFoldDB" id="A0A2A3MDY3"/>
<proteinExistence type="inferred from homology"/>
<dbReference type="Gene3D" id="1.10.490.10">
    <property type="entry name" value="Globins"/>
    <property type="match status" value="1"/>
</dbReference>
<evidence type="ECO:0000256" key="5">
    <source>
        <dbReference type="ARBA" id="ARBA00034496"/>
    </source>
</evidence>
<evidence type="ECO:0000313" key="7">
    <source>
        <dbReference type="Proteomes" id="UP000242313"/>
    </source>
</evidence>
<dbReference type="Pfam" id="PF01152">
    <property type="entry name" value="Bac_globin"/>
    <property type="match status" value="1"/>
</dbReference>
<accession>A0A2A3MDY3</accession>
<evidence type="ECO:0000256" key="4">
    <source>
        <dbReference type="ARBA" id="ARBA00023004"/>
    </source>
</evidence>
<dbReference type="RefSeq" id="WP_096005988.1">
    <property type="nucleotide sequence ID" value="NZ_NTMR01000026.1"/>
</dbReference>
<sequence length="143" mass="16040">MTDNSPTYGQADASYQAAGGLEGIRQLVTDFYQEMDSWEGARKLRALHAEDLTLAREKLTAFLSGWLGGPRLFQQQFGSISIPAFHARWAVGPELRDQWLDCMARAIARQAFHPAFASYLLEQLRVPANRVVQASQAMRQAQQ</sequence>